<protein>
    <submittedName>
        <fullName evidence="2">Uncharacterized protein</fullName>
    </submittedName>
</protein>
<feature type="region of interest" description="Disordered" evidence="1">
    <location>
        <begin position="1"/>
        <end position="261"/>
    </location>
</feature>
<feature type="compositionally biased region" description="Pro residues" evidence="1">
    <location>
        <begin position="462"/>
        <end position="471"/>
    </location>
</feature>
<feature type="compositionally biased region" description="Polar residues" evidence="1">
    <location>
        <begin position="239"/>
        <end position="253"/>
    </location>
</feature>
<sequence length="796" mass="89086">MFETVAQKRSRQLEQPSSASFVAPAKQRPTVTYGKRNRNRPLPLQGTQFLRRDSSIISPDNDSDDEEDFVPIRAAEPRLKKVVEPDPDDSPLSEDELRAACPSNASPILSPSSSPVLATSSSKTSLEPNREASSAEKGIGKRVPRTVKKPTYPPRKIDVAKQKTRAEPSAPQRGTADTASTKQSTEPRPKARTKGKSTTRPKAKALIRLPVNELTLLPVPRGDPPSSAAAEHELDQENQDPISNTTSSGQKRTLSPIHDISDDNAKAPLTIISKRLKTPRFTHKSIAALRKKQIRRSSIFQNNDVTSKLGDGFESSELKVDHGHIFAKRRRKTLKPLLLGFSALQLQPGPLPEVKFEGNSSELQLEAASRDEQNYRCAEDDGPNAYSDRDQSLPRAEKRRVSFSDRVLSDIVRQELSSIGAPRRPISVSSDQSESDFQEFDDSDAEANEDEASDRGAESNPEPEPPAPTPPSDQQAQSYKKFMRRSPPPERVNQHATPKFSSDRRIGQPPRTLSSINRTMEVDEAILDEPDDEATKPRTLLRNENLIEVDDIILDDIEPKPTTEETDQQDPIWNREHDMLDEMEGSIYARSYNERPPPPPPLPPPQRPRSILRIPSSRFESRATKPSDTASNTRRNSTRQLEAASPHFPPAGPSRRRTTLVDLEADEQRRYFSTASHFLHQAQADPPRITKMRSNYFARQASQRGETHVQVYDSEAQVLETSPEPVMLPDYTNSTSSQLNILRRGAEATWTSSESLPREPKYLKALTRSVSREYGTLSQSVRRRPSLPFQSPTKIR</sequence>
<feature type="region of interest" description="Disordered" evidence="1">
    <location>
        <begin position="422"/>
        <end position="540"/>
    </location>
</feature>
<feature type="compositionally biased region" description="Low complexity" evidence="1">
    <location>
        <begin position="608"/>
        <end position="618"/>
    </location>
</feature>
<feature type="compositionally biased region" description="Basic and acidic residues" evidence="1">
    <location>
        <begin position="368"/>
        <end position="379"/>
    </location>
</feature>
<dbReference type="EMBL" id="CP090170">
    <property type="protein sequence ID" value="UJO21259.1"/>
    <property type="molecule type" value="Genomic_DNA"/>
</dbReference>
<feature type="compositionally biased region" description="Basic and acidic residues" evidence="1">
    <location>
        <begin position="155"/>
        <end position="166"/>
    </location>
</feature>
<reference evidence="2" key="2">
    <citation type="journal article" date="2022" name="Microb. Genom.">
        <title>A chromosome-scale genome assembly of the tomato pathogen Cladosporium fulvum reveals a compartmentalized genome architecture and the presence of a dispensable chromosome.</title>
        <authorList>
            <person name="Zaccaron A.Z."/>
            <person name="Chen L.H."/>
            <person name="Samaras A."/>
            <person name="Stergiopoulos I."/>
        </authorList>
    </citation>
    <scope>NUCLEOTIDE SEQUENCE</scope>
    <source>
        <strain evidence="2">Race5_Kim</strain>
    </source>
</reference>
<proteinExistence type="predicted"/>
<dbReference type="GeneID" id="71990783"/>
<dbReference type="Proteomes" id="UP000756132">
    <property type="component" value="Chromosome 8"/>
</dbReference>
<dbReference type="KEGG" id="ffu:CLAFUR5_10905"/>
<evidence type="ECO:0000313" key="2">
    <source>
        <dbReference type="EMBL" id="UJO21259.1"/>
    </source>
</evidence>
<feature type="compositionally biased region" description="Low complexity" evidence="1">
    <location>
        <begin position="102"/>
        <end position="125"/>
    </location>
</feature>
<feature type="compositionally biased region" description="Acidic residues" evidence="1">
    <location>
        <begin position="433"/>
        <end position="452"/>
    </location>
</feature>
<feature type="compositionally biased region" description="Basic residues" evidence="1">
    <location>
        <begin position="190"/>
        <end position="205"/>
    </location>
</feature>
<organism evidence="2 3">
    <name type="scientific">Passalora fulva</name>
    <name type="common">Tomato leaf mold</name>
    <name type="synonym">Cladosporium fulvum</name>
    <dbReference type="NCBI Taxonomy" id="5499"/>
    <lineage>
        <taxon>Eukaryota</taxon>
        <taxon>Fungi</taxon>
        <taxon>Dikarya</taxon>
        <taxon>Ascomycota</taxon>
        <taxon>Pezizomycotina</taxon>
        <taxon>Dothideomycetes</taxon>
        <taxon>Dothideomycetidae</taxon>
        <taxon>Mycosphaerellales</taxon>
        <taxon>Mycosphaerellaceae</taxon>
        <taxon>Fulvia</taxon>
    </lineage>
</organism>
<feature type="compositionally biased region" description="Basic and acidic residues" evidence="1">
    <location>
        <begin position="387"/>
        <end position="400"/>
    </location>
</feature>
<feature type="compositionally biased region" description="Acidic residues" evidence="1">
    <location>
        <begin position="85"/>
        <end position="94"/>
    </location>
</feature>
<dbReference type="AlphaFoldDB" id="A0A9Q8PF26"/>
<feature type="compositionally biased region" description="Polar residues" evidence="1">
    <location>
        <begin position="175"/>
        <end position="186"/>
    </location>
</feature>
<feature type="region of interest" description="Disordered" evidence="1">
    <location>
        <begin position="552"/>
        <end position="657"/>
    </location>
</feature>
<feature type="region of interest" description="Disordered" evidence="1">
    <location>
        <begin position="773"/>
        <end position="796"/>
    </location>
</feature>
<feature type="region of interest" description="Disordered" evidence="1">
    <location>
        <begin position="366"/>
        <end position="400"/>
    </location>
</feature>
<name>A0A9Q8PF26_PASFU</name>
<feature type="compositionally biased region" description="Pro residues" evidence="1">
    <location>
        <begin position="595"/>
        <end position="607"/>
    </location>
</feature>
<evidence type="ECO:0000313" key="3">
    <source>
        <dbReference type="Proteomes" id="UP000756132"/>
    </source>
</evidence>
<accession>A0A9Q8PF26</accession>
<evidence type="ECO:0000256" key="1">
    <source>
        <dbReference type="SAM" id="MobiDB-lite"/>
    </source>
</evidence>
<dbReference type="OrthoDB" id="3880925at2759"/>
<reference evidence="2" key="1">
    <citation type="submission" date="2021-12" db="EMBL/GenBank/DDBJ databases">
        <authorList>
            <person name="Zaccaron A."/>
            <person name="Stergiopoulos I."/>
        </authorList>
    </citation>
    <scope>NUCLEOTIDE SEQUENCE</scope>
    <source>
        <strain evidence="2">Race5_Kim</strain>
    </source>
</reference>
<feature type="compositionally biased region" description="Polar residues" evidence="1">
    <location>
        <begin position="626"/>
        <end position="640"/>
    </location>
</feature>
<gene>
    <name evidence="2" type="ORF">CLAFUR5_10905</name>
</gene>
<feature type="compositionally biased region" description="Acidic residues" evidence="1">
    <location>
        <begin position="522"/>
        <end position="532"/>
    </location>
</feature>
<feature type="compositionally biased region" description="Basic and acidic residues" evidence="1">
    <location>
        <begin position="75"/>
        <end position="84"/>
    </location>
</feature>
<dbReference type="RefSeq" id="XP_047765625.1">
    <property type="nucleotide sequence ID" value="XM_047910053.1"/>
</dbReference>
<keyword evidence="3" id="KW-1185">Reference proteome</keyword>